<reference evidence="3" key="1">
    <citation type="submission" date="2019-06" db="EMBL/GenBank/DDBJ databases">
        <authorList>
            <consortium name="Wellcome Sanger Institute Data Sharing"/>
        </authorList>
    </citation>
    <scope>NUCLEOTIDE SEQUENCE [LARGE SCALE GENOMIC DNA]</scope>
</reference>
<dbReference type="PANTHER" id="PTHR43696">
    <property type="entry name" value="COILED-COIL DOMAIN-CONTAINING PROTEIN 157"/>
    <property type="match status" value="1"/>
</dbReference>
<keyword evidence="4" id="KW-1185">Reference proteome</keyword>
<keyword evidence="1" id="KW-0175">Coiled coil</keyword>
<evidence type="ECO:0000313" key="3">
    <source>
        <dbReference type="Ensembl" id="ENSMMDP00005046300.1"/>
    </source>
</evidence>
<organism evidence="3 4">
    <name type="scientific">Myripristis murdjan</name>
    <name type="common">pinecone soldierfish</name>
    <dbReference type="NCBI Taxonomy" id="586833"/>
    <lineage>
        <taxon>Eukaryota</taxon>
        <taxon>Metazoa</taxon>
        <taxon>Chordata</taxon>
        <taxon>Craniata</taxon>
        <taxon>Vertebrata</taxon>
        <taxon>Euteleostomi</taxon>
        <taxon>Actinopterygii</taxon>
        <taxon>Neopterygii</taxon>
        <taxon>Teleostei</taxon>
        <taxon>Neoteleostei</taxon>
        <taxon>Acanthomorphata</taxon>
        <taxon>Holocentriformes</taxon>
        <taxon>Holocentridae</taxon>
        <taxon>Myripristis</taxon>
    </lineage>
</organism>
<feature type="region of interest" description="Disordered" evidence="2">
    <location>
        <begin position="162"/>
        <end position="205"/>
    </location>
</feature>
<evidence type="ECO:0000256" key="1">
    <source>
        <dbReference type="SAM" id="Coils"/>
    </source>
</evidence>
<reference evidence="3" key="3">
    <citation type="submission" date="2025-09" db="UniProtKB">
        <authorList>
            <consortium name="Ensembl"/>
        </authorList>
    </citation>
    <scope>IDENTIFICATION</scope>
</reference>
<proteinExistence type="predicted"/>
<protein>
    <recommendedName>
        <fullName evidence="5">Coiled-coil domain containing 157</fullName>
    </recommendedName>
</protein>
<feature type="compositionally biased region" description="Polar residues" evidence="2">
    <location>
        <begin position="165"/>
        <end position="177"/>
    </location>
</feature>
<accession>A0A667ZTV4</accession>
<evidence type="ECO:0000313" key="4">
    <source>
        <dbReference type="Proteomes" id="UP000472263"/>
    </source>
</evidence>
<reference evidence="3" key="2">
    <citation type="submission" date="2025-08" db="UniProtKB">
        <authorList>
            <consortium name="Ensembl"/>
        </authorList>
    </citation>
    <scope>IDENTIFICATION</scope>
</reference>
<feature type="coiled-coil region" evidence="1">
    <location>
        <begin position="13"/>
        <end position="103"/>
    </location>
</feature>
<dbReference type="Ensembl" id="ENSMMDT00005047219.1">
    <property type="protein sequence ID" value="ENSMMDP00005046300.1"/>
    <property type="gene ID" value="ENSMMDG00005021166.1"/>
</dbReference>
<evidence type="ECO:0000256" key="2">
    <source>
        <dbReference type="SAM" id="MobiDB-lite"/>
    </source>
</evidence>
<dbReference type="InParanoid" id="A0A667ZTV4"/>
<dbReference type="PANTHER" id="PTHR43696:SF9">
    <property type="entry name" value="COILED-COIL DOMAIN-CONTAINING PROTEIN 157"/>
    <property type="match status" value="1"/>
</dbReference>
<sequence>MNRLCFQSMLAKQKSLLETVDALDQECEELQKQLGEREERHTDLQDQLRLMSEEKEQLLAQFAQQEALCSELQQEKQTLETYVGELKNTVAELREEAHDLRQRERLLVAFPELSPLAQVQPQSTGNVVLDMEQQLQANCVRIRVLEQENSTLHGSLERLRERAQHNATTVRQSSSAAQWEYGMRRRRADRGEHAPRSAGSGDHVSSAASALSAVSAPSLLVHRHNLQLDTGSTAAKTYTKTCRASFLSRSSGLNQRKK</sequence>
<dbReference type="AlphaFoldDB" id="A0A667ZTV4"/>
<dbReference type="GeneTree" id="ENSGT00390000013684"/>
<evidence type="ECO:0008006" key="5">
    <source>
        <dbReference type="Google" id="ProtNLM"/>
    </source>
</evidence>
<dbReference type="Proteomes" id="UP000472263">
    <property type="component" value="Chromosome 9"/>
</dbReference>
<name>A0A667ZTV4_9TELE</name>
<dbReference type="InterPro" id="IPR029681">
    <property type="entry name" value="CCDC157"/>
</dbReference>